<evidence type="ECO:0000313" key="3">
    <source>
        <dbReference type="Proteomes" id="UP001172681"/>
    </source>
</evidence>
<feature type="domain" description="NADPH-dependent FMN reductase-like" evidence="1">
    <location>
        <begin position="6"/>
        <end position="149"/>
    </location>
</feature>
<dbReference type="Pfam" id="PF03358">
    <property type="entry name" value="FMN_red"/>
    <property type="match status" value="1"/>
</dbReference>
<comment type="caution">
    <text evidence="2">The sequence shown here is derived from an EMBL/GenBank/DDBJ whole genome shotgun (WGS) entry which is preliminary data.</text>
</comment>
<accession>A0AA38Y840</accession>
<reference evidence="2" key="1">
    <citation type="submission" date="2022-10" db="EMBL/GenBank/DDBJ databases">
        <title>Culturing micro-colonial fungi from biological soil crusts in the Mojave desert and describing Neophaeococcomyces mojavensis, and introducing the new genera and species Taxawa tesnikishii.</title>
        <authorList>
            <person name="Kurbessoian T."/>
            <person name="Stajich J.E."/>
        </authorList>
    </citation>
    <scope>NUCLEOTIDE SEQUENCE</scope>
    <source>
        <strain evidence="2">TK_35</strain>
    </source>
</reference>
<proteinExistence type="predicted"/>
<dbReference type="Gene3D" id="3.40.50.360">
    <property type="match status" value="1"/>
</dbReference>
<organism evidence="2 3">
    <name type="scientific">Knufia peltigerae</name>
    <dbReference type="NCBI Taxonomy" id="1002370"/>
    <lineage>
        <taxon>Eukaryota</taxon>
        <taxon>Fungi</taxon>
        <taxon>Dikarya</taxon>
        <taxon>Ascomycota</taxon>
        <taxon>Pezizomycotina</taxon>
        <taxon>Eurotiomycetes</taxon>
        <taxon>Chaetothyriomycetidae</taxon>
        <taxon>Chaetothyriales</taxon>
        <taxon>Trichomeriaceae</taxon>
        <taxon>Knufia</taxon>
    </lineage>
</organism>
<dbReference type="GO" id="GO:0005829">
    <property type="term" value="C:cytosol"/>
    <property type="evidence" value="ECO:0007669"/>
    <property type="project" value="TreeGrafter"/>
</dbReference>
<dbReference type="PANTHER" id="PTHR30543">
    <property type="entry name" value="CHROMATE REDUCTASE"/>
    <property type="match status" value="1"/>
</dbReference>
<sequence>MSNLLQIAVLIGSSRPTRIGPLVAGWLTGNLESDEELLDARFSIVDVARFDLPSFNEPVAPRAVENLDRFTHAATRAWNKEIARYDGYIVLSPEYNQGIPGALKNALDFLHHAWAGKPAMVVTYGTFGGGQAGQQLRQVLKDGIGVRVVDITPQLEFPGRDERKHNSSPALSQALAGTVTKDTLDYWKETNGREIVDGARELLRLAKQPR</sequence>
<name>A0AA38Y840_9EURO</name>
<dbReference type="GO" id="GO:0010181">
    <property type="term" value="F:FMN binding"/>
    <property type="evidence" value="ECO:0007669"/>
    <property type="project" value="TreeGrafter"/>
</dbReference>
<dbReference type="InterPro" id="IPR050712">
    <property type="entry name" value="NAD(P)H-dep_reductase"/>
</dbReference>
<keyword evidence="3" id="KW-1185">Reference proteome</keyword>
<gene>
    <name evidence="2" type="ORF">H2204_004221</name>
</gene>
<dbReference type="Proteomes" id="UP001172681">
    <property type="component" value="Unassembled WGS sequence"/>
</dbReference>
<dbReference type="InterPro" id="IPR005025">
    <property type="entry name" value="FMN_Rdtase-like_dom"/>
</dbReference>
<evidence type="ECO:0000259" key="1">
    <source>
        <dbReference type="Pfam" id="PF03358"/>
    </source>
</evidence>
<dbReference type="PANTHER" id="PTHR30543:SF21">
    <property type="entry name" value="NAD(P)H-DEPENDENT FMN REDUCTASE LOT6"/>
    <property type="match status" value="1"/>
</dbReference>
<dbReference type="GO" id="GO:0016491">
    <property type="term" value="F:oxidoreductase activity"/>
    <property type="evidence" value="ECO:0007669"/>
    <property type="project" value="InterPro"/>
</dbReference>
<evidence type="ECO:0000313" key="2">
    <source>
        <dbReference type="EMBL" id="KAJ9638745.1"/>
    </source>
</evidence>
<dbReference type="EMBL" id="JAPDRN010000020">
    <property type="protein sequence ID" value="KAJ9638745.1"/>
    <property type="molecule type" value="Genomic_DNA"/>
</dbReference>
<dbReference type="SUPFAM" id="SSF52218">
    <property type="entry name" value="Flavoproteins"/>
    <property type="match status" value="1"/>
</dbReference>
<dbReference type="AlphaFoldDB" id="A0AA38Y840"/>
<dbReference type="InterPro" id="IPR029039">
    <property type="entry name" value="Flavoprotein-like_sf"/>
</dbReference>
<protein>
    <recommendedName>
        <fullName evidence="1">NADPH-dependent FMN reductase-like domain-containing protein</fullName>
    </recommendedName>
</protein>